<keyword evidence="2" id="KW-1185">Reference proteome</keyword>
<proteinExistence type="predicted"/>
<reference evidence="1" key="1">
    <citation type="submission" date="2019-05" db="EMBL/GenBank/DDBJ databases">
        <title>Revised genome assembly of Burkholderiaceae (previously Ralstonia) sp. PBA.</title>
        <authorList>
            <person name="Gan H.M."/>
        </authorList>
    </citation>
    <scope>NUCLEOTIDE SEQUENCE</scope>
    <source>
        <strain evidence="1">PBA</strain>
    </source>
</reference>
<gene>
    <name evidence="1" type="ORF">MW7_013120</name>
</gene>
<protein>
    <submittedName>
        <fullName evidence="1">Biotin/lipoyl-binding carrier protein</fullName>
    </submittedName>
</protein>
<evidence type="ECO:0000313" key="2">
    <source>
        <dbReference type="Proteomes" id="UP000004277"/>
    </source>
</evidence>
<organism evidence="1 2">
    <name type="scientific">Imbroritus primus</name>
    <dbReference type="NCBI Taxonomy" id="3058603"/>
    <lineage>
        <taxon>Bacteria</taxon>
        <taxon>Pseudomonadati</taxon>
        <taxon>Pseudomonadota</taxon>
        <taxon>Betaproteobacteria</taxon>
        <taxon>Burkholderiales</taxon>
        <taxon>Burkholderiaceae</taxon>
        <taxon>Imbroritus</taxon>
    </lineage>
</organism>
<dbReference type="Proteomes" id="UP000004277">
    <property type="component" value="Unassembled WGS sequence"/>
</dbReference>
<accession>A0ACD3SMD9</accession>
<comment type="caution">
    <text evidence="1">The sequence shown here is derived from an EMBL/GenBank/DDBJ whole genome shotgun (WGS) entry which is preliminary data.</text>
</comment>
<name>A0ACD3SMD9_9BURK</name>
<sequence length="73" mass="7775">MATYEVKSEITGTVCKVTVNIGDHVAEDDPLVFVESMKMEIPVVAPRGGRVTEIRVAEGDSIGEGDVTAILEV</sequence>
<dbReference type="EMBL" id="AKCV02000024">
    <property type="protein sequence ID" value="TMS57366.1"/>
    <property type="molecule type" value="Genomic_DNA"/>
</dbReference>
<evidence type="ECO:0000313" key="1">
    <source>
        <dbReference type="EMBL" id="TMS57366.1"/>
    </source>
</evidence>